<dbReference type="Proteomes" id="UP000251197">
    <property type="component" value="Unassembled WGS sequence"/>
</dbReference>
<gene>
    <name evidence="1" type="ORF">NCTC12120_06454</name>
</gene>
<reference evidence="1 2" key="1">
    <citation type="submission" date="2018-06" db="EMBL/GenBank/DDBJ databases">
        <authorList>
            <consortium name="Pathogen Informatics"/>
            <person name="Doyle S."/>
        </authorList>
    </citation>
    <scope>NUCLEOTIDE SEQUENCE [LARGE SCALE GENOMIC DNA]</scope>
    <source>
        <strain evidence="1 2">NCTC12120</strain>
    </source>
</reference>
<evidence type="ECO:0000313" key="2">
    <source>
        <dbReference type="Proteomes" id="UP000251197"/>
    </source>
</evidence>
<name>A0A2X3L0G8_9ENTR</name>
<protein>
    <submittedName>
        <fullName evidence="1">Uncharacterized protein</fullName>
    </submittedName>
</protein>
<proteinExistence type="predicted"/>
<dbReference type="EMBL" id="UAVU01000010">
    <property type="protein sequence ID" value="SQC93340.1"/>
    <property type="molecule type" value="Genomic_DNA"/>
</dbReference>
<dbReference type="AlphaFoldDB" id="A0A2X3L0G8"/>
<sequence length="95" mass="10606">MKLPLLASADRLLVSASAQHCPKTPLEPVYHQLFNQRNDLANSQLMDAWPRLNSEAQRQAWKEALDAVDQPAMWQRSFYGSPCVAGRLNADVDAA</sequence>
<accession>A0A2X3L0G8</accession>
<organism evidence="1 2">
    <name type="scientific">Cedecea neteri</name>
    <dbReference type="NCBI Taxonomy" id="158822"/>
    <lineage>
        <taxon>Bacteria</taxon>
        <taxon>Pseudomonadati</taxon>
        <taxon>Pseudomonadota</taxon>
        <taxon>Gammaproteobacteria</taxon>
        <taxon>Enterobacterales</taxon>
        <taxon>Enterobacteriaceae</taxon>
        <taxon>Cedecea</taxon>
    </lineage>
</organism>
<evidence type="ECO:0000313" key="1">
    <source>
        <dbReference type="EMBL" id="SQC93340.1"/>
    </source>
</evidence>